<accession>A0A7L4ZTG3</accession>
<keyword evidence="3" id="KW-1185">Reference proteome</keyword>
<evidence type="ECO:0000313" key="2">
    <source>
        <dbReference type="EMBL" id="QHI38884.1"/>
    </source>
</evidence>
<dbReference type="OrthoDB" id="1441538at2"/>
<proteinExistence type="predicted"/>
<gene>
    <name evidence="2" type="ORF">IMCC3317_42840</name>
</gene>
<dbReference type="Proteomes" id="UP000464657">
    <property type="component" value="Chromosome"/>
</dbReference>
<dbReference type="InterPro" id="IPR027443">
    <property type="entry name" value="IPNS-like_sf"/>
</dbReference>
<organism evidence="2 3">
    <name type="scientific">Kordia antarctica</name>
    <dbReference type="NCBI Taxonomy" id="1218801"/>
    <lineage>
        <taxon>Bacteria</taxon>
        <taxon>Pseudomonadati</taxon>
        <taxon>Bacteroidota</taxon>
        <taxon>Flavobacteriia</taxon>
        <taxon>Flavobacteriales</taxon>
        <taxon>Flavobacteriaceae</taxon>
        <taxon>Kordia</taxon>
    </lineage>
</organism>
<evidence type="ECO:0000259" key="1">
    <source>
        <dbReference type="Pfam" id="PF05118"/>
    </source>
</evidence>
<protein>
    <recommendedName>
        <fullName evidence="1">Aspartyl/asparaginy/proline hydroxylase domain-containing protein</fullName>
    </recommendedName>
</protein>
<sequence>MNALKLPFEFDPEIIKKEISQFSKSDYRDIYNSSVTLETLWLKHFIEPINDAYGFPIFYPTDDLKKCPYLLSVFNMFKCRVETFRIHTLDAGAKIQKHRDSGYGFEFGKIRLHIPVYTNDKVEILVNNEAIKMKEGECWYCNFHLEHEVRNNSDEPRMHLILDCIVNDWLTDVFVKGDIKFPVSLNPNP</sequence>
<dbReference type="AlphaFoldDB" id="A0A7L4ZTG3"/>
<dbReference type="RefSeq" id="WP_160131407.1">
    <property type="nucleotide sequence ID" value="NZ_CP019288.1"/>
</dbReference>
<dbReference type="Pfam" id="PF05118">
    <property type="entry name" value="Asp_Arg_Hydrox"/>
    <property type="match status" value="1"/>
</dbReference>
<dbReference type="KEGG" id="kan:IMCC3317_42840"/>
<reference evidence="2 3" key="1">
    <citation type="journal article" date="2013" name="Int. J. Syst. Evol. Microbiol.">
        <title>Kordia antarctica sp. nov., isolated from Antarctic seawater.</title>
        <authorList>
            <person name="Baek K."/>
            <person name="Choi A."/>
            <person name="Kang I."/>
            <person name="Lee K."/>
            <person name="Cho J.C."/>
        </authorList>
    </citation>
    <scope>NUCLEOTIDE SEQUENCE [LARGE SCALE GENOMIC DNA]</scope>
    <source>
        <strain evidence="2 3">IMCC3317</strain>
    </source>
</reference>
<name>A0A7L4ZTG3_9FLAO</name>
<dbReference type="SUPFAM" id="SSF51197">
    <property type="entry name" value="Clavaminate synthase-like"/>
    <property type="match status" value="1"/>
</dbReference>
<dbReference type="EMBL" id="CP019288">
    <property type="protein sequence ID" value="QHI38884.1"/>
    <property type="molecule type" value="Genomic_DNA"/>
</dbReference>
<evidence type="ECO:0000313" key="3">
    <source>
        <dbReference type="Proteomes" id="UP000464657"/>
    </source>
</evidence>
<dbReference type="InterPro" id="IPR007803">
    <property type="entry name" value="Asp/Arg/Pro-Hydrxlase"/>
</dbReference>
<dbReference type="Gene3D" id="2.60.120.330">
    <property type="entry name" value="B-lactam Antibiotic, Isopenicillin N Synthase, Chain"/>
    <property type="match status" value="1"/>
</dbReference>
<feature type="domain" description="Aspartyl/asparaginy/proline hydroxylase" evidence="1">
    <location>
        <begin position="61"/>
        <end position="164"/>
    </location>
</feature>